<dbReference type="AlphaFoldDB" id="A0A9X1B4L6"/>
<keyword evidence="3" id="KW-1185">Reference proteome</keyword>
<dbReference type="EMBL" id="NRRY01000013">
    <property type="protein sequence ID" value="MBK1618752.1"/>
    <property type="molecule type" value="Genomic_DNA"/>
</dbReference>
<evidence type="ECO:0000313" key="2">
    <source>
        <dbReference type="EMBL" id="MBK1618752.1"/>
    </source>
</evidence>
<name>A0A9X1B4L6_9GAMM</name>
<dbReference type="Proteomes" id="UP001138768">
    <property type="component" value="Unassembled WGS sequence"/>
</dbReference>
<organism evidence="2 3">
    <name type="scientific">Lamprobacter modestohalophilus</name>
    <dbReference type="NCBI Taxonomy" id="1064514"/>
    <lineage>
        <taxon>Bacteria</taxon>
        <taxon>Pseudomonadati</taxon>
        <taxon>Pseudomonadota</taxon>
        <taxon>Gammaproteobacteria</taxon>
        <taxon>Chromatiales</taxon>
        <taxon>Chromatiaceae</taxon>
        <taxon>Lamprobacter</taxon>
    </lineage>
</organism>
<proteinExistence type="predicted"/>
<evidence type="ECO:0000256" key="1">
    <source>
        <dbReference type="SAM" id="MobiDB-lite"/>
    </source>
</evidence>
<protein>
    <submittedName>
        <fullName evidence="2">Uncharacterized protein</fullName>
    </submittedName>
</protein>
<comment type="caution">
    <text evidence="2">The sequence shown here is derived from an EMBL/GenBank/DDBJ whole genome shotgun (WGS) entry which is preliminary data.</text>
</comment>
<gene>
    <name evidence="2" type="ORF">CKO42_09965</name>
</gene>
<accession>A0A9X1B4L6</accession>
<evidence type="ECO:0000313" key="3">
    <source>
        <dbReference type="Proteomes" id="UP001138768"/>
    </source>
</evidence>
<reference evidence="2 3" key="1">
    <citation type="journal article" date="2020" name="Microorganisms">
        <title>Osmotic Adaptation and Compatible Solute Biosynthesis of Phototrophic Bacteria as Revealed from Genome Analyses.</title>
        <authorList>
            <person name="Imhoff J.F."/>
            <person name="Rahn T."/>
            <person name="Kunzel S."/>
            <person name="Keller A."/>
            <person name="Neulinger S.C."/>
        </authorList>
    </citation>
    <scope>NUCLEOTIDE SEQUENCE [LARGE SCALE GENOMIC DNA]</scope>
    <source>
        <strain evidence="2 3">DSM 25653</strain>
    </source>
</reference>
<sequence>MDDATVRLIAEHDLWWSLQPKDRQWRFGRPAPDLPDHPGIASADPPTPTIASALGCCPGEDHVPG</sequence>
<feature type="region of interest" description="Disordered" evidence="1">
    <location>
        <begin position="27"/>
        <end position="46"/>
    </location>
</feature>